<dbReference type="PANTHER" id="PTHR37423:SF5">
    <property type="entry name" value="SOLUBLE LYTIC MUREIN TRANSGLYCOSYLASE"/>
    <property type="match status" value="1"/>
</dbReference>
<dbReference type="PROSITE" id="PS00922">
    <property type="entry name" value="TRANSGLYCOSYLASE"/>
    <property type="match status" value="1"/>
</dbReference>
<dbReference type="SUPFAM" id="SSF53955">
    <property type="entry name" value="Lysozyme-like"/>
    <property type="match status" value="1"/>
</dbReference>
<dbReference type="AlphaFoldDB" id="U5QIY1"/>
<comment type="similarity">
    <text evidence="1">Belongs to the transglycosylase Slt family.</text>
</comment>
<dbReference type="GO" id="GO:0000270">
    <property type="term" value="P:peptidoglycan metabolic process"/>
    <property type="evidence" value="ECO:0007669"/>
    <property type="project" value="InterPro"/>
</dbReference>
<dbReference type="eggNOG" id="COG0741">
    <property type="taxonomic scope" value="Bacteria"/>
</dbReference>
<dbReference type="Gene3D" id="1.25.40.10">
    <property type="entry name" value="Tetratricopeptide repeat domain"/>
    <property type="match status" value="2"/>
</dbReference>
<dbReference type="InterPro" id="IPR011990">
    <property type="entry name" value="TPR-like_helical_dom_sf"/>
</dbReference>
<keyword evidence="2" id="KW-0732">Signal</keyword>
<dbReference type="PANTHER" id="PTHR37423">
    <property type="entry name" value="SOLUBLE LYTIC MUREIN TRANSGLYCOSYLASE-RELATED"/>
    <property type="match status" value="1"/>
</dbReference>
<dbReference type="InterPro" id="IPR019734">
    <property type="entry name" value="TPR_rpt"/>
</dbReference>
<evidence type="ECO:0000256" key="1">
    <source>
        <dbReference type="ARBA" id="ARBA00007734"/>
    </source>
</evidence>
<dbReference type="Pfam" id="PF01464">
    <property type="entry name" value="SLT"/>
    <property type="match status" value="1"/>
</dbReference>
<protein>
    <submittedName>
        <fullName evidence="4">Lytic transglycosylase catalytic subunit</fullName>
    </submittedName>
</protein>
<dbReference type="InterPro" id="IPR023346">
    <property type="entry name" value="Lysozyme-like_dom_sf"/>
</dbReference>
<dbReference type="Pfam" id="PF13174">
    <property type="entry name" value="TPR_6"/>
    <property type="match status" value="1"/>
</dbReference>
<dbReference type="KEGG" id="glj:GKIL_1404"/>
<gene>
    <name evidence="4" type="primary">slt</name>
    <name evidence="4" type="ORF">GKIL_1404</name>
</gene>
<dbReference type="InterPro" id="IPR008939">
    <property type="entry name" value="Lytic_TGlycosylase_superhlx_U"/>
</dbReference>
<dbReference type="GO" id="GO:0008933">
    <property type="term" value="F:peptidoglycan lytic transglycosylase activity"/>
    <property type="evidence" value="ECO:0007669"/>
    <property type="project" value="InterPro"/>
</dbReference>
<evidence type="ECO:0000313" key="4">
    <source>
        <dbReference type="EMBL" id="AGY57650.1"/>
    </source>
</evidence>
<dbReference type="GO" id="GO:0042597">
    <property type="term" value="C:periplasmic space"/>
    <property type="evidence" value="ECO:0007669"/>
    <property type="project" value="InterPro"/>
</dbReference>
<dbReference type="InterPro" id="IPR008258">
    <property type="entry name" value="Transglycosylase_SLT_dom_1"/>
</dbReference>
<evidence type="ECO:0000256" key="2">
    <source>
        <dbReference type="ARBA" id="ARBA00022729"/>
    </source>
</evidence>
<sequence>MLDRLRSPRSLLAIAALAALLGAGWLGFGALQAQTGAQSAPVRLQRYREGSAAFGRGDYAAARKQLEGLVYPPLAERLSLLVALSRGEGRRWIAEHPKSNLIPEALAHLSRQGERAALGELLRRYPDHPRSREAIEAALVATPDDRTLIAHLVRYFPESTLAYAMARRWEKLGGLSPIQWQAVAEVYRPVDPTRALQALGRAPMSAESLFARAQVLKRLGRKPEALALLEQLPRLYPTSPLTVDAALERAPLLPVSDALTLLTQSESAHPARGDELLWAQVQTVLKRLKAPDEALPLYRRLIAQYPQSAKAANAAWELAADAAEKGDLTEAQSRARWLIAHHPDDPFAPKAAFWLGKWAERSGATAQARRQFQSVLRQYPQSYYAWRAASRLGLVSGEYNIEALAGAVRWNQPLPPVSGVSLALAELMAIGDLDGAQKQWQAESYHRRLTPPLRLAGAQLAAQSGQYRQSINQSTLTLLASPPGDPRRWQQAYPLFFGPQLQRWSEERKLNPLLVASLIRQESRFEPAIRSRSGAVGLMQLLPSTARWIAQREPGAFDLDKVDDNLRLGTWYLRYTHERFGGSTLLALASYNAGPGNVSRWVQRTPVANPEDFIEQIPFRETRFYVVNIYENYWNYLRLYTDEGRRIAGQLPRSSG</sequence>
<dbReference type="eggNOG" id="COG4105">
    <property type="taxonomic scope" value="Bacteria"/>
</dbReference>
<dbReference type="EMBL" id="CP003587">
    <property type="protein sequence ID" value="AGY57650.1"/>
    <property type="molecule type" value="Genomic_DNA"/>
</dbReference>
<name>U5QIY1_GLOK1</name>
<dbReference type="SUPFAM" id="SSF48435">
    <property type="entry name" value="Bacterial muramidases"/>
    <property type="match status" value="1"/>
</dbReference>
<dbReference type="GO" id="GO:0016020">
    <property type="term" value="C:membrane"/>
    <property type="evidence" value="ECO:0007669"/>
    <property type="project" value="InterPro"/>
</dbReference>
<feature type="domain" description="Transglycosylase SLT" evidence="3">
    <location>
        <begin position="502"/>
        <end position="607"/>
    </location>
</feature>
<dbReference type="STRING" id="1183438.GKIL_1404"/>
<dbReference type="PATRIC" id="fig|1183438.3.peg.1382"/>
<dbReference type="CDD" id="cd13401">
    <property type="entry name" value="Slt70-like"/>
    <property type="match status" value="1"/>
</dbReference>
<accession>U5QIY1</accession>
<dbReference type="eggNOG" id="COG1729">
    <property type="taxonomic scope" value="Bacteria"/>
</dbReference>
<dbReference type="OrthoDB" id="9815002at2"/>
<evidence type="ECO:0000259" key="3">
    <source>
        <dbReference type="Pfam" id="PF01464"/>
    </source>
</evidence>
<dbReference type="HOGENOM" id="CLU_013746_0_0_3"/>
<organism evidence="4 5">
    <name type="scientific">Gloeobacter kilaueensis (strain ATCC BAA-2537 / CCAP 1431/1 / ULC 316 / JS1)</name>
    <dbReference type="NCBI Taxonomy" id="1183438"/>
    <lineage>
        <taxon>Bacteria</taxon>
        <taxon>Bacillati</taxon>
        <taxon>Cyanobacteriota</taxon>
        <taxon>Cyanophyceae</taxon>
        <taxon>Gloeobacterales</taxon>
        <taxon>Gloeobacteraceae</taxon>
        <taxon>Gloeobacter</taxon>
    </lineage>
</organism>
<keyword evidence="5" id="KW-1185">Reference proteome</keyword>
<dbReference type="Gene3D" id="1.10.530.10">
    <property type="match status" value="1"/>
</dbReference>
<dbReference type="InterPro" id="IPR000189">
    <property type="entry name" value="Transglyc_AS"/>
</dbReference>
<evidence type="ECO:0000313" key="5">
    <source>
        <dbReference type="Proteomes" id="UP000017396"/>
    </source>
</evidence>
<reference evidence="4 5" key="1">
    <citation type="journal article" date="2013" name="PLoS ONE">
        <title>Cultivation and Complete Genome Sequencing of Gloeobacter kilaueensis sp. nov., from a Lava Cave in Kilauea Caldera, Hawai'i.</title>
        <authorList>
            <person name="Saw J.H."/>
            <person name="Schatz M."/>
            <person name="Brown M.V."/>
            <person name="Kunkel D.D."/>
            <person name="Foster J.S."/>
            <person name="Shick H."/>
            <person name="Christensen S."/>
            <person name="Hou S."/>
            <person name="Wan X."/>
            <person name="Donachie S.P."/>
        </authorList>
    </citation>
    <scope>NUCLEOTIDE SEQUENCE [LARGE SCALE GENOMIC DNA]</scope>
    <source>
        <strain evidence="5">JS</strain>
    </source>
</reference>
<proteinExistence type="inferred from homology"/>
<dbReference type="Proteomes" id="UP000017396">
    <property type="component" value="Chromosome"/>
</dbReference>
<dbReference type="GO" id="GO:0004553">
    <property type="term" value="F:hydrolase activity, hydrolyzing O-glycosyl compounds"/>
    <property type="evidence" value="ECO:0007669"/>
    <property type="project" value="InterPro"/>
</dbReference>
<dbReference type="Pfam" id="PF13432">
    <property type="entry name" value="TPR_16"/>
    <property type="match status" value="2"/>
</dbReference>